<sequence>MNTYNDVILFLNILKINNLRIRNFISEGLLNIFLDIKAENIDKLLFLNDNEKENIKYNFNKFNLEDYKYKLEIAGIKYITILDKNYPQRLRNIYDAPAIIYYKGNKKINFNNCLAVVGTRKPTEYGIWATKRIISELASYDICIVSGMATGIDSYAHNTAIENNISTIGVLASSLEIRYPKSNNYLYDKMENELLISEFPLFTNPQKQNFVFRNRIISGISFGTLVIQAAEKSGSLITAKYAIEQNRDLFAVPGNINNVYSQGCNNFIKLGAKIVQSGKDIIEDIPFIKERNRINLVNNNYDFPKKYLDVINVLSGNILSINEISNLTKIDIKELYEIIFKLEMKNIVMNIKENFYTLN</sequence>
<protein>
    <submittedName>
        <fullName evidence="3">DNA-processing protein DprA</fullName>
    </submittedName>
</protein>
<name>A0ABW9F6C2_9FIRM</name>
<dbReference type="Pfam" id="PF02481">
    <property type="entry name" value="DNA_processg_A"/>
    <property type="match status" value="1"/>
</dbReference>
<evidence type="ECO:0000259" key="2">
    <source>
        <dbReference type="Pfam" id="PF02481"/>
    </source>
</evidence>
<dbReference type="EMBL" id="JBFNFH010000005">
    <property type="protein sequence ID" value="MFM1524698.1"/>
    <property type="molecule type" value="Genomic_DNA"/>
</dbReference>
<comment type="similarity">
    <text evidence="1">Belongs to the DprA/Smf family.</text>
</comment>
<keyword evidence="4" id="KW-1185">Reference proteome</keyword>
<feature type="domain" description="Smf/DprA SLOG" evidence="2">
    <location>
        <begin position="77"/>
        <end position="285"/>
    </location>
</feature>
<evidence type="ECO:0000313" key="4">
    <source>
        <dbReference type="Proteomes" id="UP001629536"/>
    </source>
</evidence>
<accession>A0ABW9F6C2</accession>
<proteinExistence type="inferred from homology"/>
<dbReference type="RefSeq" id="WP_408126408.1">
    <property type="nucleotide sequence ID" value="NZ_JBFNFH010000005.1"/>
</dbReference>
<comment type="caution">
    <text evidence="3">The sequence shown here is derived from an EMBL/GenBank/DDBJ whole genome shotgun (WGS) entry which is preliminary data.</text>
</comment>
<dbReference type="PANTHER" id="PTHR43022">
    <property type="entry name" value="PROTEIN SMF"/>
    <property type="match status" value="1"/>
</dbReference>
<reference evidence="3 4" key="1">
    <citation type="journal article" date="2024" name="Front. Microbiol.">
        <title>Pangenomic and biochemical analyses of Helcococcus ovis reveal widespread tetracycline resistance and a novel bacterial species, Helcococcus bovis.</title>
        <authorList>
            <person name="Cunha F."/>
            <person name="Zhai Y."/>
            <person name="Casaro S."/>
            <person name="Jones K.L."/>
            <person name="Hernandez M."/>
            <person name="Bisinotto R.S."/>
            <person name="Kariyawasam S."/>
            <person name="Brown M.B."/>
            <person name="Phillips A."/>
            <person name="Jeong K.C."/>
            <person name="Galvao K.N."/>
        </authorList>
    </citation>
    <scope>NUCLEOTIDE SEQUENCE [LARGE SCALE GENOMIC DNA]</scope>
    <source>
        <strain evidence="3 4">KG197</strain>
    </source>
</reference>
<evidence type="ECO:0000256" key="1">
    <source>
        <dbReference type="ARBA" id="ARBA00006525"/>
    </source>
</evidence>
<dbReference type="Proteomes" id="UP001629536">
    <property type="component" value="Unassembled WGS sequence"/>
</dbReference>
<dbReference type="InterPro" id="IPR003488">
    <property type="entry name" value="DprA"/>
</dbReference>
<dbReference type="InterPro" id="IPR057666">
    <property type="entry name" value="DrpA_SLOG"/>
</dbReference>
<dbReference type="NCBIfam" id="TIGR00732">
    <property type="entry name" value="dprA"/>
    <property type="match status" value="1"/>
</dbReference>
<evidence type="ECO:0000313" key="3">
    <source>
        <dbReference type="EMBL" id="MFM1524698.1"/>
    </source>
</evidence>
<dbReference type="Gene3D" id="3.40.50.450">
    <property type="match status" value="1"/>
</dbReference>
<dbReference type="PANTHER" id="PTHR43022:SF1">
    <property type="entry name" value="PROTEIN SMF"/>
    <property type="match status" value="1"/>
</dbReference>
<organism evidence="3 4">
    <name type="scientific">Helcococcus bovis</name>
    <dbReference type="NCBI Taxonomy" id="3153252"/>
    <lineage>
        <taxon>Bacteria</taxon>
        <taxon>Bacillati</taxon>
        <taxon>Bacillota</taxon>
        <taxon>Tissierellia</taxon>
        <taxon>Tissierellales</taxon>
        <taxon>Peptoniphilaceae</taxon>
        <taxon>Helcococcus</taxon>
    </lineage>
</organism>
<gene>
    <name evidence="3" type="primary">dprA</name>
    <name evidence="3" type="ORF">ABGF40_03335</name>
</gene>
<dbReference type="SUPFAM" id="SSF102405">
    <property type="entry name" value="MCP/YpsA-like"/>
    <property type="match status" value="1"/>
</dbReference>